<sequence>MWDGHNSFITSPIFSSISKNIVVQKLKLTNSYNYPPVNSKIQ</sequence>
<dbReference type="Gramene" id="Solyc02g005423.1.1">
    <property type="protein sequence ID" value="Solyc02g005423.1.1"/>
    <property type="gene ID" value="Solyc02g005423.1"/>
</dbReference>
<reference evidence="1" key="1">
    <citation type="journal article" date="2012" name="Nature">
        <title>The tomato genome sequence provides insights into fleshy fruit evolution.</title>
        <authorList>
            <consortium name="Tomato Genome Consortium"/>
        </authorList>
    </citation>
    <scope>NUCLEOTIDE SEQUENCE [LARGE SCALE GENOMIC DNA]</scope>
    <source>
        <strain evidence="1">cv. Heinz 1706</strain>
    </source>
</reference>
<evidence type="ECO:0000313" key="2">
    <source>
        <dbReference type="Proteomes" id="UP000004994"/>
    </source>
</evidence>
<dbReference type="InParanoid" id="A0A3Q7EVA4"/>
<protein>
    <submittedName>
        <fullName evidence="1">Uncharacterized protein</fullName>
    </submittedName>
</protein>
<organism evidence="1">
    <name type="scientific">Solanum lycopersicum</name>
    <name type="common">Tomato</name>
    <name type="synonym">Lycopersicon esculentum</name>
    <dbReference type="NCBI Taxonomy" id="4081"/>
    <lineage>
        <taxon>Eukaryota</taxon>
        <taxon>Viridiplantae</taxon>
        <taxon>Streptophyta</taxon>
        <taxon>Embryophyta</taxon>
        <taxon>Tracheophyta</taxon>
        <taxon>Spermatophyta</taxon>
        <taxon>Magnoliopsida</taxon>
        <taxon>eudicotyledons</taxon>
        <taxon>Gunneridae</taxon>
        <taxon>Pentapetalae</taxon>
        <taxon>asterids</taxon>
        <taxon>lamiids</taxon>
        <taxon>Solanales</taxon>
        <taxon>Solanaceae</taxon>
        <taxon>Solanoideae</taxon>
        <taxon>Solaneae</taxon>
        <taxon>Solanum</taxon>
        <taxon>Solanum subgen. Lycopersicon</taxon>
    </lineage>
</organism>
<accession>A0A3Q7EVA4</accession>
<proteinExistence type="predicted"/>
<reference evidence="1" key="2">
    <citation type="submission" date="2019-01" db="UniProtKB">
        <authorList>
            <consortium name="EnsemblPlants"/>
        </authorList>
    </citation>
    <scope>IDENTIFICATION</scope>
    <source>
        <strain evidence="1">cv. Heinz 1706</strain>
    </source>
</reference>
<dbReference type="EnsemblPlants" id="Solyc02g005423.1.1">
    <property type="protein sequence ID" value="Solyc02g005423.1.1"/>
    <property type="gene ID" value="Solyc02g005423.1"/>
</dbReference>
<dbReference type="Proteomes" id="UP000004994">
    <property type="component" value="Chromosome 2"/>
</dbReference>
<evidence type="ECO:0000313" key="1">
    <source>
        <dbReference type="EnsemblPlants" id="Solyc02g005423.1.1"/>
    </source>
</evidence>
<dbReference type="AlphaFoldDB" id="A0A3Q7EVA4"/>
<name>A0A3Q7EVA4_SOLLC</name>
<keyword evidence="2" id="KW-1185">Reference proteome</keyword>